<dbReference type="InterPro" id="IPR029058">
    <property type="entry name" value="AB_hydrolase_fold"/>
</dbReference>
<dbReference type="Gene3D" id="3.40.50.1820">
    <property type="entry name" value="alpha/beta hydrolase"/>
    <property type="match status" value="1"/>
</dbReference>
<name>A0A4S8PZD7_9ACTN</name>
<sequence length="230" mass="24878">MDDCLIALVHSPLTGPSAWEPVAASLRERGFRVVVPAFGEVFASAGPYYQAAADAIGGRIPPGIPVVLVAHSGAGALLPSIETAVPGTIGAVFVDALLPHPGRSWFDTVPPEFRDQLHAVAEHGRLPRWSDWFPPETIAELLPDPGQRERFISELPRLPLSYFEEAAPDPPRWPAGWCGYLQLSEAYDVEAAEAARSGWSVDRLDGDHLSIATRPGDLAECLARIVFDQE</sequence>
<evidence type="ECO:0000313" key="2">
    <source>
        <dbReference type="Proteomes" id="UP000308760"/>
    </source>
</evidence>
<dbReference type="RefSeq" id="WP_136536544.1">
    <property type="nucleotide sequence ID" value="NZ_STGY01000071.1"/>
</dbReference>
<organism evidence="1 2">
    <name type="scientific">Glycomyces buryatensis</name>
    <dbReference type="NCBI Taxonomy" id="2570927"/>
    <lineage>
        <taxon>Bacteria</taxon>
        <taxon>Bacillati</taxon>
        <taxon>Actinomycetota</taxon>
        <taxon>Actinomycetes</taxon>
        <taxon>Glycomycetales</taxon>
        <taxon>Glycomycetaceae</taxon>
        <taxon>Glycomyces</taxon>
    </lineage>
</organism>
<dbReference type="AlphaFoldDB" id="A0A4S8PZD7"/>
<keyword evidence="1" id="KW-0378">Hydrolase</keyword>
<accession>A0A4S8PZD7</accession>
<reference evidence="1 2" key="2">
    <citation type="submission" date="2019-05" db="EMBL/GenBank/DDBJ databases">
        <title>Glycomyces buryatensis sp. nov.</title>
        <authorList>
            <person name="Nikitina E."/>
        </authorList>
    </citation>
    <scope>NUCLEOTIDE SEQUENCE [LARGE SCALE GENOMIC DNA]</scope>
    <source>
        <strain evidence="1 2">18</strain>
    </source>
</reference>
<reference evidence="2" key="1">
    <citation type="submission" date="2019-04" db="EMBL/GenBank/DDBJ databases">
        <title>Nocardioides xinjiangensis sp. nov.</title>
        <authorList>
            <person name="Liu S."/>
        </authorList>
    </citation>
    <scope>NUCLEOTIDE SEQUENCE [LARGE SCALE GENOMIC DNA]</scope>
    <source>
        <strain evidence="2">18</strain>
    </source>
</reference>
<keyword evidence="2" id="KW-1185">Reference proteome</keyword>
<proteinExistence type="predicted"/>
<dbReference type="OrthoDB" id="2972445at2"/>
<evidence type="ECO:0000313" key="1">
    <source>
        <dbReference type="EMBL" id="THV37068.1"/>
    </source>
</evidence>
<dbReference type="GO" id="GO:0016787">
    <property type="term" value="F:hydrolase activity"/>
    <property type="evidence" value="ECO:0007669"/>
    <property type="project" value="UniProtKB-KW"/>
</dbReference>
<gene>
    <name evidence="1" type="ORF">FAB82_21195</name>
</gene>
<comment type="caution">
    <text evidence="1">The sequence shown here is derived from an EMBL/GenBank/DDBJ whole genome shotgun (WGS) entry which is preliminary data.</text>
</comment>
<dbReference type="SUPFAM" id="SSF53474">
    <property type="entry name" value="alpha/beta-Hydrolases"/>
    <property type="match status" value="1"/>
</dbReference>
<protein>
    <submittedName>
        <fullName evidence="1">Alpha/beta hydrolase</fullName>
    </submittedName>
</protein>
<dbReference type="Proteomes" id="UP000308760">
    <property type="component" value="Unassembled WGS sequence"/>
</dbReference>
<dbReference type="EMBL" id="STGY01000071">
    <property type="protein sequence ID" value="THV37068.1"/>
    <property type="molecule type" value="Genomic_DNA"/>
</dbReference>